<dbReference type="Pfam" id="PF02811">
    <property type="entry name" value="PHP"/>
    <property type="match status" value="1"/>
</dbReference>
<organism evidence="1 2">
    <name type="scientific">Bacteriovorax stolpii</name>
    <name type="common">Bdellovibrio stolpii</name>
    <dbReference type="NCBI Taxonomy" id="960"/>
    <lineage>
        <taxon>Bacteria</taxon>
        <taxon>Pseudomonadati</taxon>
        <taxon>Bdellovibrionota</taxon>
        <taxon>Bacteriovoracia</taxon>
        <taxon>Bacteriovoracales</taxon>
        <taxon>Bacteriovoracaceae</taxon>
        <taxon>Bacteriovorax</taxon>
    </lineage>
</organism>
<dbReference type="PANTHER" id="PTHR42924">
    <property type="entry name" value="EXONUCLEASE"/>
    <property type="match status" value="1"/>
</dbReference>
<dbReference type="InterPro" id="IPR016195">
    <property type="entry name" value="Pol/histidinol_Pase-like"/>
</dbReference>
<accession>A0A2K9NUR1</accession>
<dbReference type="SUPFAM" id="SSF89550">
    <property type="entry name" value="PHP domain-like"/>
    <property type="match status" value="1"/>
</dbReference>
<dbReference type="InterPro" id="IPR004013">
    <property type="entry name" value="PHP_dom"/>
</dbReference>
<dbReference type="GO" id="GO:0035312">
    <property type="term" value="F:5'-3' DNA exonuclease activity"/>
    <property type="evidence" value="ECO:0007669"/>
    <property type="project" value="TreeGrafter"/>
</dbReference>
<evidence type="ECO:0000313" key="2">
    <source>
        <dbReference type="Proteomes" id="UP000235584"/>
    </source>
</evidence>
<dbReference type="SMART" id="SM00481">
    <property type="entry name" value="POLIIIAc"/>
    <property type="match status" value="1"/>
</dbReference>
<dbReference type="GO" id="GO:0004534">
    <property type="term" value="F:5'-3' RNA exonuclease activity"/>
    <property type="evidence" value="ECO:0007669"/>
    <property type="project" value="TreeGrafter"/>
</dbReference>
<dbReference type="KEGG" id="bsto:C0V70_14280"/>
<keyword evidence="1" id="KW-0808">Transferase</keyword>
<dbReference type="PANTHER" id="PTHR42924:SF11">
    <property type="entry name" value="POLYMERASE_HISTIDINOL PHOSPHATASE N-TERMINAL DOMAIN-CONTAINING PROTEIN"/>
    <property type="match status" value="1"/>
</dbReference>
<dbReference type="InterPro" id="IPR003141">
    <property type="entry name" value="Pol/His_phosphatase_N"/>
</dbReference>
<sequence>MKMTDLHIHSTYSDGKLTIPEIVDLYGKRKFKIIAITDHLCEEESFLGKASNFLDKTLTKETFNSYLKEIELEAKRAMEMYGMLVIPGVEFTKNSLFFKRSAHVLALGIKEYVPADRTIIELLDEIKKQGAVSIAAHPVSTRVVEHQTFHLWDNRENLRDKFDAWEVASGAHFFDEVFESGLPMIASSDFHHPKQINSWKTMIDCELNFESMAKAIREQRIEFINYSEFNSKSVRLQQGFVFEGVHI</sequence>
<dbReference type="InterPro" id="IPR052018">
    <property type="entry name" value="PHP_domain"/>
</dbReference>
<dbReference type="Gene3D" id="3.20.20.140">
    <property type="entry name" value="Metal-dependent hydrolases"/>
    <property type="match status" value="1"/>
</dbReference>
<protein>
    <submittedName>
        <fullName evidence="1">Phosphotransferase</fullName>
    </submittedName>
</protein>
<proteinExistence type="predicted"/>
<dbReference type="GO" id="GO:0016740">
    <property type="term" value="F:transferase activity"/>
    <property type="evidence" value="ECO:0007669"/>
    <property type="project" value="UniProtKB-KW"/>
</dbReference>
<keyword evidence="2" id="KW-1185">Reference proteome</keyword>
<dbReference type="Proteomes" id="UP000235584">
    <property type="component" value="Chromosome"/>
</dbReference>
<reference evidence="1 2" key="1">
    <citation type="submission" date="2018-01" db="EMBL/GenBank/DDBJ databases">
        <title>Complete genome sequence of Bacteriovorax stolpii DSM12778.</title>
        <authorList>
            <person name="Tang B."/>
            <person name="Chang J."/>
        </authorList>
    </citation>
    <scope>NUCLEOTIDE SEQUENCE [LARGE SCALE GENOMIC DNA]</scope>
    <source>
        <strain evidence="1 2">DSM 12778</strain>
    </source>
</reference>
<dbReference type="AlphaFoldDB" id="A0A2K9NUR1"/>
<gene>
    <name evidence="1" type="ORF">C0V70_14280</name>
</gene>
<name>A0A2K9NUR1_BACTC</name>
<evidence type="ECO:0000313" key="1">
    <source>
        <dbReference type="EMBL" id="AUN99250.1"/>
    </source>
</evidence>
<dbReference type="EMBL" id="CP025704">
    <property type="protein sequence ID" value="AUN99250.1"/>
    <property type="molecule type" value="Genomic_DNA"/>
</dbReference>